<dbReference type="STRING" id="879212.DespoDRAFT_03071"/>
<dbReference type="eggNOG" id="COG3551">
    <property type="taxonomic scope" value="Bacteria"/>
</dbReference>
<dbReference type="RefSeq" id="WP_004074518.1">
    <property type="nucleotide sequence ID" value="NZ_CM001488.1"/>
</dbReference>
<dbReference type="SUPFAM" id="SSF52540">
    <property type="entry name" value="P-loop containing nucleoside triphosphate hydrolases"/>
    <property type="match status" value="1"/>
</dbReference>
<dbReference type="Gene3D" id="3.40.50.300">
    <property type="entry name" value="P-loop containing nucleotide triphosphate hydrolases"/>
    <property type="match status" value="1"/>
</dbReference>
<dbReference type="InterPro" id="IPR027417">
    <property type="entry name" value="P-loop_NTPase"/>
</dbReference>
<evidence type="ECO:0000313" key="1">
    <source>
        <dbReference type="EMBL" id="EIM64879.1"/>
    </source>
</evidence>
<proteinExistence type="predicted"/>
<reference evidence="1 2" key="2">
    <citation type="submission" date="2012-02" db="EMBL/GenBank/DDBJ databases">
        <title>Improved High-Quality Draft sequence of Desulfobacter postgatei 2ac9.</title>
        <authorList>
            <consortium name="US DOE Joint Genome Institute"/>
            <person name="Lucas S."/>
            <person name="Han J."/>
            <person name="Lapidus A."/>
            <person name="Cheng J.-F."/>
            <person name="Goodwin L."/>
            <person name="Pitluck S."/>
            <person name="Peters L."/>
            <person name="Ovchinnikova G."/>
            <person name="Held B."/>
            <person name="Detter J.C."/>
            <person name="Han C."/>
            <person name="Tapia R."/>
            <person name="Land M."/>
            <person name="Hauser L."/>
            <person name="Kyrpides N."/>
            <person name="Ivanova N."/>
            <person name="Pagani I."/>
            <person name="Orellana R."/>
            <person name="Lovley D."/>
            <person name="Woyke T."/>
        </authorList>
    </citation>
    <scope>NUCLEOTIDE SEQUENCE [LARGE SCALE GENOMIC DNA]</scope>
    <source>
        <strain evidence="1 2">2ac9</strain>
    </source>
</reference>
<organism evidence="1 2">
    <name type="scientific">Desulfobacter postgatei 2ac9</name>
    <dbReference type="NCBI Taxonomy" id="879212"/>
    <lineage>
        <taxon>Bacteria</taxon>
        <taxon>Pseudomonadati</taxon>
        <taxon>Thermodesulfobacteriota</taxon>
        <taxon>Desulfobacteria</taxon>
        <taxon>Desulfobacterales</taxon>
        <taxon>Desulfobacteraceae</taxon>
        <taxon>Desulfobacter</taxon>
    </lineage>
</organism>
<evidence type="ECO:0008006" key="3">
    <source>
        <dbReference type="Google" id="ProtNLM"/>
    </source>
</evidence>
<gene>
    <name evidence="1" type="ORF">DespoDRAFT_03071</name>
</gene>
<dbReference type="HOGENOM" id="CLU_620702_0_0_7"/>
<evidence type="ECO:0000313" key="2">
    <source>
        <dbReference type="Proteomes" id="UP000005778"/>
    </source>
</evidence>
<dbReference type="EMBL" id="CM001488">
    <property type="protein sequence ID" value="EIM64879.1"/>
    <property type="molecule type" value="Genomic_DNA"/>
</dbReference>
<protein>
    <recommendedName>
        <fullName evidence="3">Sulfotransferase family protein</fullName>
    </recommendedName>
</protein>
<dbReference type="Proteomes" id="UP000005778">
    <property type="component" value="Chromosome"/>
</dbReference>
<reference evidence="1 2" key="1">
    <citation type="submission" date="2011-09" db="EMBL/GenBank/DDBJ databases">
        <authorList>
            <consortium name="US DOE Joint Genome Institute (JGI-PGF)"/>
            <person name="Lucas S."/>
            <person name="Han J."/>
            <person name="Lapidus A."/>
            <person name="Cheng J.-F."/>
            <person name="Goodwin L."/>
            <person name="Pitluck S."/>
            <person name="Peters L."/>
            <person name="Land M.L."/>
            <person name="Hauser L."/>
            <person name="Orellana R."/>
            <person name="Lovley D."/>
            <person name="Woyke T.J."/>
        </authorList>
    </citation>
    <scope>NUCLEOTIDE SEQUENCE [LARGE SCALE GENOMIC DNA]</scope>
    <source>
        <strain evidence="1 2">2ac9</strain>
    </source>
</reference>
<dbReference type="OrthoDB" id="9816424at2"/>
<accession>I5B5W6</accession>
<name>I5B5W6_9BACT</name>
<sequence>MNNKSIIVCTGAPRSGVKALATCLQVLGFPTGNHIQPDPETIDRLLLQDLGQPAGSLPYDWMASEAYSRAKGRIGNFISQTGTLPDKPLQVNLNALTLPLWLDTFKKHEITVKLIHILRHPYEVALSLQSNQNMDLHQAHILWLSHIRETLRALNELDYSSVTFDQLLADPVSTLNTVFGSSLTSVLRSLTSDLLDLVQPDLKNHHASNLSDADKEKFKPYAKLYDQLRATQYASSALNSYNQRIKSIGSSEIDLIDSLLNVISMLEGSRHYHHCSLPVANFHLYATITFPTTSKNGENGVVMKTIPLIENQWQEISLPVPNPELLTSNNITIHPLNTHGFIKVSNINLVNKVTEKAIWEANKVKDFDQVNITGSAIRLNSSAGLTVLVTGNDPTITLPVFNQTWDVSSELHVCLKVSTQQDELTNFLPLSSIRDKPELAA</sequence>
<keyword evidence="2" id="KW-1185">Reference proteome</keyword>
<dbReference type="AlphaFoldDB" id="I5B5W6"/>